<keyword evidence="3" id="KW-1003">Cell membrane</keyword>
<dbReference type="PANTHER" id="PTHR48063:SF92">
    <property type="entry name" value="LEUCINE-RICH REPEAT-CONTAINING N-TERMINAL PLANT-TYPE DOMAIN-CONTAINING PROTEIN"/>
    <property type="match status" value="1"/>
</dbReference>
<evidence type="ECO:0000256" key="11">
    <source>
        <dbReference type="ARBA" id="ARBA00023180"/>
    </source>
</evidence>
<feature type="domain" description="Leucine-rich repeat-containing N-terminal plant-type" evidence="14">
    <location>
        <begin position="22"/>
        <end position="63"/>
    </location>
</feature>
<evidence type="ECO:0000256" key="1">
    <source>
        <dbReference type="ARBA" id="ARBA00004251"/>
    </source>
</evidence>
<keyword evidence="9 12" id="KW-0472">Membrane</keyword>
<evidence type="ECO:0000256" key="12">
    <source>
        <dbReference type="SAM" id="Phobius"/>
    </source>
</evidence>
<name>A0ABC9CMC5_9POAL</name>
<organism evidence="15 16">
    <name type="scientific">Urochloa decumbens</name>
    <dbReference type="NCBI Taxonomy" id="240449"/>
    <lineage>
        <taxon>Eukaryota</taxon>
        <taxon>Viridiplantae</taxon>
        <taxon>Streptophyta</taxon>
        <taxon>Embryophyta</taxon>
        <taxon>Tracheophyta</taxon>
        <taxon>Spermatophyta</taxon>
        <taxon>Magnoliopsida</taxon>
        <taxon>Liliopsida</taxon>
        <taxon>Poales</taxon>
        <taxon>Poaceae</taxon>
        <taxon>PACMAD clade</taxon>
        <taxon>Panicoideae</taxon>
        <taxon>Panicodae</taxon>
        <taxon>Paniceae</taxon>
        <taxon>Melinidinae</taxon>
        <taxon>Urochloa</taxon>
    </lineage>
</organism>
<dbReference type="Proteomes" id="UP001497457">
    <property type="component" value="Chromosome 3rd"/>
</dbReference>
<evidence type="ECO:0000313" key="16">
    <source>
        <dbReference type="Proteomes" id="UP001497457"/>
    </source>
</evidence>
<evidence type="ECO:0000313" key="15">
    <source>
        <dbReference type="EMBL" id="CAL5022653.1"/>
    </source>
</evidence>
<reference evidence="15 16" key="2">
    <citation type="submission" date="2024-10" db="EMBL/GenBank/DDBJ databases">
        <authorList>
            <person name="Ryan C."/>
        </authorList>
    </citation>
    <scope>NUCLEOTIDE SEQUENCE [LARGE SCALE GENOMIC DNA]</scope>
</reference>
<feature type="chain" id="PRO_5044795681" description="Leucine-rich repeat-containing N-terminal plant-type domain-containing protein" evidence="13">
    <location>
        <begin position="19"/>
        <end position="933"/>
    </location>
</feature>
<evidence type="ECO:0000256" key="8">
    <source>
        <dbReference type="ARBA" id="ARBA00022989"/>
    </source>
</evidence>
<dbReference type="PANTHER" id="PTHR48063">
    <property type="entry name" value="LRR RECEPTOR-LIKE KINASE"/>
    <property type="match status" value="1"/>
</dbReference>
<sequence length="933" mass="100221">MSAAILFLALAALGTGAGGCIPSERAALLDVKRGFSGDPDGALSSWSAGLLPDCCRWRGVVCDNATGRVAELRLRNALADAGSTGLSGEIDPALLRLPRLAHLDLSHNSLSSGVPRFLGALSGLRYLNLSSTDVAGEVPRQLGNLSRLVTLDLSSLAGLYSGDLSWLAGMTSLEYLDMGSVNLNASAGWVRAVNKLPFLRVLSLPLCGLTTPPAPAPANLTRLQRLDLSSNAINDSTAGAWFWNVPSLTYLDLSGNSLSSAFPDAIGNMTGLEVLDLAGNAMAGMIPATLQRLCSLQVLDVTVNQVSGDMSEFMDRLPRCALSNNLQALQLSAANMSGRLPDWIGDMSQLADLDLSFNNLAGEIPKGIGQLSRLTRLFLNKNGLNGSLSEAHFVDLVSLEWIDLSQNSMSMEIRPSWKPPCKLVYAYFPDVRMGPHFPAWIRHQPDIKYIDISHSGIVDTLPGWFWKSFADAVYLNISVNQISGRLPSSLRFMNSSLAIYLGANNLTGSVPLLPEKLLVLDLSRNSLSGPIPSEFGAPELVELDVSSNRINGTVPASLCQFPNLLHLDVSNNDLSGHLPRCQNVSSDGLGLTTLILYNNKLSGRFPVFLKHCKAMTFLDLAQNLFSGMLPEWIGRKLPSLTHLRLRSNMFTGNIPTQLAELGDLQLLDLADNRISGSIPRSLGNMTGMTQEHPPLALNPLTGYGASGNDRIVDSLPIVTKGQDRGYTSGVIYMVSLDLSDNVLGGEIPEELSALTGLVNLNLSRNHLNGTIPWNIGAIKKLESLDLSMNMLSGAIPSGLSDLTSLSHLNLSYNNLSGSIPQGNQLQSLANPAYIYIGNAGLCGPPLSKNCSSGNADGVQAPHHGDKSLSKIVFFYLGLAVGFVVGLWLVFCSLLFLKTWRFAYFRAIDKAYDVVHVFLAVKVSRRSAEESNTS</sequence>
<dbReference type="FunFam" id="3.80.10.10:FF:000649">
    <property type="entry name" value="Leucine Rich Repeat family protein"/>
    <property type="match status" value="1"/>
</dbReference>
<comment type="subcellular location">
    <subcellularLocation>
        <location evidence="1">Cell membrane</location>
        <topology evidence="1">Single-pass type I membrane protein</topology>
    </subcellularLocation>
</comment>
<evidence type="ECO:0000256" key="5">
    <source>
        <dbReference type="ARBA" id="ARBA00022692"/>
    </source>
</evidence>
<dbReference type="PRINTS" id="PR00019">
    <property type="entry name" value="LEURICHRPT"/>
</dbReference>
<dbReference type="Pfam" id="PF00560">
    <property type="entry name" value="LRR_1"/>
    <property type="match status" value="10"/>
</dbReference>
<dbReference type="Pfam" id="PF08263">
    <property type="entry name" value="LRRNT_2"/>
    <property type="match status" value="1"/>
</dbReference>
<dbReference type="InterPro" id="IPR001611">
    <property type="entry name" value="Leu-rich_rpt"/>
</dbReference>
<keyword evidence="16" id="KW-1185">Reference proteome</keyword>
<dbReference type="Pfam" id="PF13855">
    <property type="entry name" value="LRR_8"/>
    <property type="match status" value="1"/>
</dbReference>
<protein>
    <recommendedName>
        <fullName evidence="14">Leucine-rich repeat-containing N-terminal plant-type domain-containing protein</fullName>
    </recommendedName>
</protein>
<keyword evidence="5 12" id="KW-0812">Transmembrane</keyword>
<proteinExistence type="inferred from homology"/>
<keyword evidence="8 12" id="KW-1133">Transmembrane helix</keyword>
<accession>A0ABC9CMC5</accession>
<dbReference type="AlphaFoldDB" id="A0ABC9CMC5"/>
<dbReference type="FunFam" id="3.80.10.10:FF:000213">
    <property type="entry name" value="Tyrosine-sulfated glycopeptide receptor 1"/>
    <property type="match status" value="1"/>
</dbReference>
<dbReference type="SMART" id="SM00369">
    <property type="entry name" value="LRR_TYP"/>
    <property type="match status" value="9"/>
</dbReference>
<evidence type="ECO:0000256" key="3">
    <source>
        <dbReference type="ARBA" id="ARBA00022475"/>
    </source>
</evidence>
<dbReference type="InterPro" id="IPR013210">
    <property type="entry name" value="LRR_N_plant-typ"/>
</dbReference>
<evidence type="ECO:0000256" key="9">
    <source>
        <dbReference type="ARBA" id="ARBA00023136"/>
    </source>
</evidence>
<keyword evidence="10" id="KW-0675">Receptor</keyword>
<feature type="signal peptide" evidence="13">
    <location>
        <begin position="1"/>
        <end position="18"/>
    </location>
</feature>
<dbReference type="EMBL" id="OZ075113">
    <property type="protein sequence ID" value="CAL5022653.1"/>
    <property type="molecule type" value="Genomic_DNA"/>
</dbReference>
<gene>
    <name evidence="15" type="ORF">URODEC1_LOCUS76562</name>
</gene>
<keyword evidence="4" id="KW-0433">Leucine-rich repeat</keyword>
<evidence type="ECO:0000259" key="14">
    <source>
        <dbReference type="Pfam" id="PF08263"/>
    </source>
</evidence>
<dbReference type="InterPro" id="IPR046956">
    <property type="entry name" value="RLP23-like"/>
</dbReference>
<evidence type="ECO:0000256" key="13">
    <source>
        <dbReference type="SAM" id="SignalP"/>
    </source>
</evidence>
<evidence type="ECO:0000256" key="7">
    <source>
        <dbReference type="ARBA" id="ARBA00022737"/>
    </source>
</evidence>
<evidence type="ECO:0000256" key="6">
    <source>
        <dbReference type="ARBA" id="ARBA00022729"/>
    </source>
</evidence>
<comment type="similarity">
    <text evidence="2">Belongs to the RLP family.</text>
</comment>
<keyword evidence="7" id="KW-0677">Repeat</keyword>
<dbReference type="GO" id="GO:0005886">
    <property type="term" value="C:plasma membrane"/>
    <property type="evidence" value="ECO:0007669"/>
    <property type="project" value="UniProtKB-SubCell"/>
</dbReference>
<dbReference type="InterPro" id="IPR003591">
    <property type="entry name" value="Leu-rich_rpt_typical-subtyp"/>
</dbReference>
<keyword evidence="6 13" id="KW-0732">Signal</keyword>
<dbReference type="Pfam" id="PF13516">
    <property type="entry name" value="LRR_6"/>
    <property type="match status" value="1"/>
</dbReference>
<reference evidence="16" key="1">
    <citation type="submission" date="2024-06" db="EMBL/GenBank/DDBJ databases">
        <authorList>
            <person name="Ryan C."/>
        </authorList>
    </citation>
    <scope>NUCLEOTIDE SEQUENCE [LARGE SCALE GENOMIC DNA]</scope>
</reference>
<dbReference type="FunFam" id="3.80.10.10:FF:000041">
    <property type="entry name" value="LRR receptor-like serine/threonine-protein kinase ERECTA"/>
    <property type="match status" value="1"/>
</dbReference>
<evidence type="ECO:0000256" key="4">
    <source>
        <dbReference type="ARBA" id="ARBA00022614"/>
    </source>
</evidence>
<dbReference type="Gene3D" id="3.80.10.10">
    <property type="entry name" value="Ribonuclease Inhibitor"/>
    <property type="match status" value="3"/>
</dbReference>
<evidence type="ECO:0000256" key="2">
    <source>
        <dbReference type="ARBA" id="ARBA00009592"/>
    </source>
</evidence>
<evidence type="ECO:0000256" key="10">
    <source>
        <dbReference type="ARBA" id="ARBA00023170"/>
    </source>
</evidence>
<dbReference type="PROSITE" id="PS51450">
    <property type="entry name" value="LRR"/>
    <property type="match status" value="1"/>
</dbReference>
<dbReference type="InterPro" id="IPR032675">
    <property type="entry name" value="LRR_dom_sf"/>
</dbReference>
<keyword evidence="11" id="KW-0325">Glycoprotein</keyword>
<dbReference type="SUPFAM" id="SSF52047">
    <property type="entry name" value="RNI-like"/>
    <property type="match status" value="2"/>
</dbReference>
<feature type="transmembrane region" description="Helical" evidence="12">
    <location>
        <begin position="872"/>
        <end position="896"/>
    </location>
</feature>